<protein>
    <submittedName>
        <fullName evidence="2">Uncharacterized protein</fullName>
    </submittedName>
</protein>
<feature type="region of interest" description="Disordered" evidence="1">
    <location>
        <begin position="93"/>
        <end position="134"/>
    </location>
</feature>
<name>A0ABR1JNK2_9AGAR</name>
<dbReference type="EMBL" id="JBANRG010000009">
    <property type="protein sequence ID" value="KAK7463382.1"/>
    <property type="molecule type" value="Genomic_DNA"/>
</dbReference>
<sequence length="201" mass="22793">MFKSFASKVKPSSFSRKDATLAQAVHQPYTYQQDAGDIQRIQEENRRRKEEAYLRRQEAAVEAEARRQEIIRARCTPARDTTRKMDERRAKLLDRLAEDPPLERRPAIKRKPGSSDGYTSNSSSTGRRVQHSSKPAHLVVATSSPQHHQVSGFSVILHSQAYALIPEPMSAIYSPPNTIWSPLSWQVAPSKKGSWILTRSK</sequence>
<dbReference type="Proteomes" id="UP001498398">
    <property type="component" value="Unassembled WGS sequence"/>
</dbReference>
<proteinExistence type="predicted"/>
<comment type="caution">
    <text evidence="2">The sequence shown here is derived from an EMBL/GenBank/DDBJ whole genome shotgun (WGS) entry which is preliminary data.</text>
</comment>
<feature type="compositionally biased region" description="Low complexity" evidence="1">
    <location>
        <begin position="114"/>
        <end position="126"/>
    </location>
</feature>
<reference evidence="2 3" key="1">
    <citation type="submission" date="2024-01" db="EMBL/GenBank/DDBJ databases">
        <title>A draft genome for the cacao thread blight pathogen Marasmiellus scandens.</title>
        <authorList>
            <person name="Baruah I.K."/>
            <person name="Leung J."/>
            <person name="Bukari Y."/>
            <person name="Amoako-Attah I."/>
            <person name="Meinhardt L.W."/>
            <person name="Bailey B.A."/>
            <person name="Cohen S.P."/>
        </authorList>
    </citation>
    <scope>NUCLEOTIDE SEQUENCE [LARGE SCALE GENOMIC DNA]</scope>
    <source>
        <strain evidence="2 3">GH-19</strain>
    </source>
</reference>
<feature type="compositionally biased region" description="Basic and acidic residues" evidence="1">
    <location>
        <begin position="93"/>
        <end position="106"/>
    </location>
</feature>
<organism evidence="2 3">
    <name type="scientific">Marasmiellus scandens</name>
    <dbReference type="NCBI Taxonomy" id="2682957"/>
    <lineage>
        <taxon>Eukaryota</taxon>
        <taxon>Fungi</taxon>
        <taxon>Dikarya</taxon>
        <taxon>Basidiomycota</taxon>
        <taxon>Agaricomycotina</taxon>
        <taxon>Agaricomycetes</taxon>
        <taxon>Agaricomycetidae</taxon>
        <taxon>Agaricales</taxon>
        <taxon>Marasmiineae</taxon>
        <taxon>Omphalotaceae</taxon>
        <taxon>Marasmiellus</taxon>
    </lineage>
</organism>
<feature type="region of interest" description="Disordered" evidence="1">
    <location>
        <begin position="25"/>
        <end position="69"/>
    </location>
</feature>
<gene>
    <name evidence="2" type="ORF">VKT23_006737</name>
</gene>
<evidence type="ECO:0000313" key="2">
    <source>
        <dbReference type="EMBL" id="KAK7463382.1"/>
    </source>
</evidence>
<keyword evidence="3" id="KW-1185">Reference proteome</keyword>
<evidence type="ECO:0000313" key="3">
    <source>
        <dbReference type="Proteomes" id="UP001498398"/>
    </source>
</evidence>
<feature type="compositionally biased region" description="Basic and acidic residues" evidence="1">
    <location>
        <begin position="40"/>
        <end position="69"/>
    </location>
</feature>
<accession>A0ABR1JNK2</accession>
<evidence type="ECO:0000256" key="1">
    <source>
        <dbReference type="SAM" id="MobiDB-lite"/>
    </source>
</evidence>